<evidence type="ECO:0000313" key="2">
    <source>
        <dbReference type="Proteomes" id="UP000070700"/>
    </source>
</evidence>
<dbReference type="AlphaFoldDB" id="A0A194WVX4"/>
<dbReference type="KEGG" id="psco:LY89DRAFT_222202"/>
<evidence type="ECO:0000313" key="1">
    <source>
        <dbReference type="EMBL" id="KUJ12115.1"/>
    </source>
</evidence>
<protein>
    <submittedName>
        <fullName evidence="1">Uncharacterized protein</fullName>
    </submittedName>
</protein>
<name>A0A194WVX4_MOLSC</name>
<accession>A0A194WVX4</accession>
<dbReference type="EMBL" id="KQ947425">
    <property type="protein sequence ID" value="KUJ12115.1"/>
    <property type="molecule type" value="Genomic_DNA"/>
</dbReference>
<gene>
    <name evidence="1" type="ORF">LY89DRAFT_222202</name>
</gene>
<sequence>MVDSSRKKRCLFLGTCDGQKVTRIIMLLYTQAIELVVTDTKTRHTEYGYCSEATASDPIFRSTRRWCICEVCLCRLAHHNYFRRKKSRRQRSSVHDQSLFMILSSCQHPANDGILGHRHRFPYSSLPDRLHQVAAHLWLKESRSRCRGREKSAEEKGLFLEICQ</sequence>
<proteinExistence type="predicted"/>
<dbReference type="Proteomes" id="UP000070700">
    <property type="component" value="Unassembled WGS sequence"/>
</dbReference>
<dbReference type="RefSeq" id="XP_018066470.1">
    <property type="nucleotide sequence ID" value="XM_018205956.1"/>
</dbReference>
<keyword evidence="2" id="KW-1185">Reference proteome</keyword>
<organism evidence="1 2">
    <name type="scientific">Mollisia scopiformis</name>
    <name type="common">Conifer needle endophyte fungus</name>
    <name type="synonym">Phialocephala scopiformis</name>
    <dbReference type="NCBI Taxonomy" id="149040"/>
    <lineage>
        <taxon>Eukaryota</taxon>
        <taxon>Fungi</taxon>
        <taxon>Dikarya</taxon>
        <taxon>Ascomycota</taxon>
        <taxon>Pezizomycotina</taxon>
        <taxon>Leotiomycetes</taxon>
        <taxon>Helotiales</taxon>
        <taxon>Mollisiaceae</taxon>
        <taxon>Mollisia</taxon>
    </lineage>
</organism>
<dbReference type="InParanoid" id="A0A194WVX4"/>
<dbReference type="GeneID" id="28815682"/>
<reference evidence="1 2" key="1">
    <citation type="submission" date="2015-10" db="EMBL/GenBank/DDBJ databases">
        <title>Full genome of DAOMC 229536 Phialocephala scopiformis, a fungal endophyte of spruce producing the potent anti-insectan compound rugulosin.</title>
        <authorList>
            <consortium name="DOE Joint Genome Institute"/>
            <person name="Walker A.K."/>
            <person name="Frasz S.L."/>
            <person name="Seifert K.A."/>
            <person name="Miller J.D."/>
            <person name="Mondo S.J."/>
            <person name="Labutti K."/>
            <person name="Lipzen A."/>
            <person name="Dockter R."/>
            <person name="Kennedy M."/>
            <person name="Grigoriev I.V."/>
            <person name="Spatafora J.W."/>
        </authorList>
    </citation>
    <scope>NUCLEOTIDE SEQUENCE [LARGE SCALE GENOMIC DNA]</scope>
    <source>
        <strain evidence="1 2">CBS 120377</strain>
    </source>
</reference>